<organism evidence="2 3">
    <name type="scientific">Candidatus Scalindua brodae</name>
    <dbReference type="NCBI Taxonomy" id="237368"/>
    <lineage>
        <taxon>Bacteria</taxon>
        <taxon>Pseudomonadati</taxon>
        <taxon>Planctomycetota</taxon>
        <taxon>Candidatus Brocadiia</taxon>
        <taxon>Candidatus Brocadiales</taxon>
        <taxon>Candidatus Scalinduaceae</taxon>
        <taxon>Candidatus Scalindua</taxon>
    </lineage>
</organism>
<name>A0A0B0ERI9_9BACT</name>
<comment type="caution">
    <text evidence="2">The sequence shown here is derived from an EMBL/GenBank/DDBJ whole genome shotgun (WGS) entry which is preliminary data.</text>
</comment>
<dbReference type="eggNOG" id="COG3385">
    <property type="taxonomic scope" value="Bacteria"/>
</dbReference>
<accession>A0A0B0ERI9</accession>
<dbReference type="Pfam" id="PF13701">
    <property type="entry name" value="DDE_Tnp_1_4"/>
    <property type="match status" value="1"/>
</dbReference>
<dbReference type="EMBL" id="JRYO01000065">
    <property type="protein sequence ID" value="KHE93290.1"/>
    <property type="molecule type" value="Genomic_DNA"/>
</dbReference>
<evidence type="ECO:0000313" key="2">
    <source>
        <dbReference type="EMBL" id="KHE93290.1"/>
    </source>
</evidence>
<dbReference type="InterPro" id="IPR025668">
    <property type="entry name" value="Tnp_DDE_dom"/>
</dbReference>
<proteinExistence type="predicted"/>
<sequence length="505" mass="58852">MNGLSLRDSRRIIEKRRKKLERRLRRIQWEDQNQPMLNGSNIHYEMSEKVNAISCGGIGAIHKMVQWSGLVKGINAQLKLLKCHIPYHESDHVLNMTYNILSGGKRLEDIELNRNNEAYMDALGAQRIPDPTTAGDFTRRFSVEDTITLMKCINEARKKFWGVTKNNNLKEALIDIDGTIAPTYGECKEGMDISYKGIWGYAPLIITLANTKEVLYLVNRSGNVPSHDGAAEWIDRAIELVKPFSERICLRGDTDFSLTSNFDKWSSNVDFVFGMDACPGFVRRAQQIPQEEWKVLRRAAKYKVKTKKRDKPAKVKEQIVRERAFKNIRLESEHVTEFDYSPTKCKKVYRMVVVRKNLSVEKGQRKLFDDVRYFFYITTRRDLSVSGIVKFANKRCDQENVIEQLKNGVNAMRMPVRDLNSNWAYMVIAALAWNLKAWYGLLMPDVTRGTQILKMEFRSFLHKIILMPYQIIKRGRRIIYRALGYNDWLEDFFNTWALIKQLRHT</sequence>
<dbReference type="InterPro" id="IPR047960">
    <property type="entry name" value="Transpos_IS1380"/>
</dbReference>
<dbReference type="Proteomes" id="UP000030652">
    <property type="component" value="Unassembled WGS sequence"/>
</dbReference>
<feature type="domain" description="Transposase DDE" evidence="1">
    <location>
        <begin position="54"/>
        <end position="480"/>
    </location>
</feature>
<evidence type="ECO:0000259" key="1">
    <source>
        <dbReference type="Pfam" id="PF13701"/>
    </source>
</evidence>
<dbReference type="AlphaFoldDB" id="A0A0B0ERI9"/>
<reference evidence="2 3" key="1">
    <citation type="submission" date="2014-10" db="EMBL/GenBank/DDBJ databases">
        <title>Draft genome of anammox bacterium scalindua brodae, obtained using differential coverage binning of sequence data from two enrichment reactors.</title>
        <authorList>
            <person name="Speth D.R."/>
            <person name="Russ L."/>
            <person name="Kartal B."/>
            <person name="Op den Camp H.J."/>
            <person name="Dutilh B.E."/>
            <person name="Jetten M.S."/>
        </authorList>
    </citation>
    <scope>NUCLEOTIDE SEQUENCE [LARGE SCALE GENOMIC DNA]</scope>
    <source>
        <strain evidence="2">RU1</strain>
    </source>
</reference>
<dbReference type="NCBIfam" id="NF033539">
    <property type="entry name" value="transpos_IS1380"/>
    <property type="match status" value="1"/>
</dbReference>
<protein>
    <submittedName>
        <fullName evidence="2">Putative orf</fullName>
    </submittedName>
</protein>
<gene>
    <name evidence="2" type="ORF">SCABRO_00954</name>
</gene>
<evidence type="ECO:0000313" key="3">
    <source>
        <dbReference type="Proteomes" id="UP000030652"/>
    </source>
</evidence>